<dbReference type="GO" id="GO:0005829">
    <property type="term" value="C:cytosol"/>
    <property type="evidence" value="ECO:0007669"/>
    <property type="project" value="TreeGrafter"/>
</dbReference>
<dbReference type="SUPFAM" id="SSF53254">
    <property type="entry name" value="Phosphoglycerate mutase-like"/>
    <property type="match status" value="1"/>
</dbReference>
<dbReference type="RefSeq" id="WP_116270330.1">
    <property type="nucleotide sequence ID" value="NZ_BGZJ01000001.1"/>
</dbReference>
<name>A0A388SCX1_9BURK</name>
<dbReference type="GO" id="GO:0043456">
    <property type="term" value="P:regulation of pentose-phosphate shunt"/>
    <property type="evidence" value="ECO:0007669"/>
    <property type="project" value="TreeGrafter"/>
</dbReference>
<feature type="active site" description="Proton donor/acceptor" evidence="2">
    <location>
        <position position="81"/>
    </location>
</feature>
<gene>
    <name evidence="4" type="ORF">MESMUL_14190</name>
</gene>
<protein>
    <submittedName>
        <fullName evidence="4">Phosphoglycerate mutase</fullName>
    </submittedName>
</protein>
<dbReference type="CDD" id="cd07067">
    <property type="entry name" value="HP_PGM_like"/>
    <property type="match status" value="1"/>
</dbReference>
<dbReference type="OrthoDB" id="9783269at2"/>
<dbReference type="InterPro" id="IPR013078">
    <property type="entry name" value="His_Pase_superF_clade-1"/>
</dbReference>
<dbReference type="Pfam" id="PF00300">
    <property type="entry name" value="His_Phos_1"/>
    <property type="match status" value="1"/>
</dbReference>
<dbReference type="Gene3D" id="3.40.50.1240">
    <property type="entry name" value="Phosphoglycerate mutase-like"/>
    <property type="match status" value="1"/>
</dbReference>
<dbReference type="PROSITE" id="PS00175">
    <property type="entry name" value="PG_MUTASE"/>
    <property type="match status" value="1"/>
</dbReference>
<feature type="binding site" evidence="3">
    <location>
        <position position="57"/>
    </location>
    <ligand>
        <name>substrate</name>
    </ligand>
</feature>
<evidence type="ECO:0000256" key="2">
    <source>
        <dbReference type="PIRSR" id="PIRSR613078-1"/>
    </source>
</evidence>
<evidence type="ECO:0000256" key="3">
    <source>
        <dbReference type="PIRSR" id="PIRSR613078-2"/>
    </source>
</evidence>
<evidence type="ECO:0000256" key="1">
    <source>
        <dbReference type="ARBA" id="ARBA00022801"/>
    </source>
</evidence>
<keyword evidence="1" id="KW-0378">Hydrolase</keyword>
<keyword evidence="5" id="KW-1185">Reference proteome</keyword>
<dbReference type="PANTHER" id="PTHR46517:SF1">
    <property type="entry name" value="FRUCTOSE-2,6-BISPHOSPHATASE TIGAR"/>
    <property type="match status" value="1"/>
</dbReference>
<dbReference type="AlphaFoldDB" id="A0A388SCX1"/>
<dbReference type="InterPro" id="IPR001345">
    <property type="entry name" value="PG/BPGM_mutase_AS"/>
</dbReference>
<dbReference type="GO" id="GO:0004331">
    <property type="term" value="F:fructose-2,6-bisphosphate 2-phosphatase activity"/>
    <property type="evidence" value="ECO:0007669"/>
    <property type="project" value="TreeGrafter"/>
</dbReference>
<dbReference type="InterPro" id="IPR051695">
    <property type="entry name" value="Phosphoglycerate_Mutase"/>
</dbReference>
<dbReference type="PANTHER" id="PTHR46517">
    <property type="entry name" value="FRUCTOSE-2,6-BISPHOSPHATASE TIGAR"/>
    <property type="match status" value="1"/>
</dbReference>
<sequence>MKIYLVRHGETDWNNEKRLQGWADISLNAKGVKEAEEVAEKLKNVHFDDAFCSDLERAEVTAETILKGRDIEVQMDPRLRELGFGPLEGTLYNDARTDESQPLHELFVHPDKYVPEFGGEPLNYLSARAEAFQLSTLDMIQAKNPDATILVVSHGIFIRDMLTRVGGFSYDDFWKLPVGNCSIAVLSYDGKQLKIEEMGEKVTEWLV</sequence>
<dbReference type="GO" id="GO:0045820">
    <property type="term" value="P:negative regulation of glycolytic process"/>
    <property type="evidence" value="ECO:0007669"/>
    <property type="project" value="TreeGrafter"/>
</dbReference>
<proteinExistence type="predicted"/>
<dbReference type="InterPro" id="IPR029033">
    <property type="entry name" value="His_PPase_superfam"/>
</dbReference>
<evidence type="ECO:0000313" key="5">
    <source>
        <dbReference type="Proteomes" id="UP000266091"/>
    </source>
</evidence>
<evidence type="ECO:0000313" key="4">
    <source>
        <dbReference type="EMBL" id="GBO94065.1"/>
    </source>
</evidence>
<organism evidence="4 5">
    <name type="scientific">Mesosutterella multiformis</name>
    <dbReference type="NCBI Taxonomy" id="2259133"/>
    <lineage>
        <taxon>Bacteria</taxon>
        <taxon>Pseudomonadati</taxon>
        <taxon>Pseudomonadota</taxon>
        <taxon>Betaproteobacteria</taxon>
        <taxon>Burkholderiales</taxon>
        <taxon>Sutterellaceae</taxon>
        <taxon>Mesosutterella</taxon>
    </lineage>
</organism>
<dbReference type="EMBL" id="BGZJ01000001">
    <property type="protein sequence ID" value="GBO94065.1"/>
    <property type="molecule type" value="Genomic_DNA"/>
</dbReference>
<accession>A0A401LMR0</accession>
<comment type="caution">
    <text evidence="4">The sequence shown here is derived from an EMBL/GenBank/DDBJ whole genome shotgun (WGS) entry which is preliminary data.</text>
</comment>
<reference evidence="4 5" key="1">
    <citation type="journal article" date="2018" name="Int. J. Syst. Evol. Microbiol.">
        <title>Mesosutterella multiformis gen. nov., sp. nov., a member of the family Sutterellaceae and Sutterella megalosphaeroides sp. nov., isolated from human faeces.</title>
        <authorList>
            <person name="Sakamoto M."/>
            <person name="Ikeyama N."/>
            <person name="Kunihiro T."/>
            <person name="Iino T."/>
            <person name="Yuki M."/>
            <person name="Ohkuma M."/>
        </authorList>
    </citation>
    <scope>NUCLEOTIDE SEQUENCE [LARGE SCALE GENOMIC DNA]</scope>
    <source>
        <strain evidence="4 5">4NBBH2</strain>
    </source>
</reference>
<dbReference type="SMART" id="SM00855">
    <property type="entry name" value="PGAM"/>
    <property type="match status" value="1"/>
</dbReference>
<dbReference type="Proteomes" id="UP000266091">
    <property type="component" value="Unassembled WGS sequence"/>
</dbReference>
<accession>A0A388SCX1</accession>
<feature type="active site" description="Tele-phosphohistidine intermediate" evidence="2">
    <location>
        <position position="8"/>
    </location>
</feature>
<feature type="binding site" evidence="3">
    <location>
        <begin position="7"/>
        <end position="14"/>
    </location>
    <ligand>
        <name>substrate</name>
    </ligand>
</feature>